<accession>A0A9D4P174</accession>
<gene>
    <name evidence="1" type="ORF">HUG17_9557</name>
</gene>
<proteinExistence type="predicted"/>
<protein>
    <submittedName>
        <fullName evidence="1">Uncharacterized protein</fullName>
    </submittedName>
</protein>
<name>A0A9D4P174_DERFA</name>
<organism evidence="1">
    <name type="scientific">Dermatophagoides farinae</name>
    <name type="common">American house dust mite</name>
    <dbReference type="NCBI Taxonomy" id="6954"/>
    <lineage>
        <taxon>Eukaryota</taxon>
        <taxon>Metazoa</taxon>
        <taxon>Ecdysozoa</taxon>
        <taxon>Arthropoda</taxon>
        <taxon>Chelicerata</taxon>
        <taxon>Arachnida</taxon>
        <taxon>Acari</taxon>
        <taxon>Acariformes</taxon>
        <taxon>Sarcoptiformes</taxon>
        <taxon>Astigmata</taxon>
        <taxon>Psoroptidia</taxon>
        <taxon>Analgoidea</taxon>
        <taxon>Pyroglyphidae</taxon>
        <taxon>Dermatophagoidinae</taxon>
        <taxon>Dermatophagoides</taxon>
    </lineage>
</organism>
<reference evidence="1" key="1">
    <citation type="submission" date="2020-06" db="EMBL/GenBank/DDBJ databases">
        <authorList>
            <person name="Ji K."/>
            <person name="Li J."/>
        </authorList>
    </citation>
    <scope>NUCLEOTIDE SEQUENCE</scope>
    <source>
        <strain evidence="1">JKM2019</strain>
        <tissue evidence="1">Whole body</tissue>
    </source>
</reference>
<reference evidence="1" key="2">
    <citation type="journal article" date="2021" name="World Allergy Organ. J.">
        <title>Chromosome-level assembly of Dermatophagoides farinae genome and transcriptome reveals two novel allergens Der f 37 and Der f 39.</title>
        <authorList>
            <person name="Chen J."/>
            <person name="Cai Z."/>
            <person name="Fan D."/>
            <person name="Hu J."/>
            <person name="Hou Y."/>
            <person name="He Y."/>
            <person name="Zhang Z."/>
            <person name="Zhao Z."/>
            <person name="Gao P."/>
            <person name="Hu W."/>
            <person name="Sun J."/>
            <person name="Li J."/>
            <person name="Ji K."/>
        </authorList>
    </citation>
    <scope>NUCLEOTIDE SEQUENCE</scope>
    <source>
        <strain evidence="1">JKM2019</strain>
    </source>
</reference>
<dbReference type="Proteomes" id="UP000828236">
    <property type="component" value="Unassembled WGS sequence"/>
</dbReference>
<comment type="caution">
    <text evidence="1">The sequence shown here is derived from an EMBL/GenBank/DDBJ whole genome shotgun (WGS) entry which is preliminary data.</text>
</comment>
<sequence>MTINKIVPMVIKHCLYPLPQNTQLDESREIFNNMISLSSSKYHLDKYIENLPTYIPAVHEVWNSKIPNTNSVLKFSWVKPSDLCRLILSNKSIVSQLLLEKKYKDDNSDELRYTEHLQCSAERKNRLLGTLQLEFGFDDFSIVNQLGVKNKNHTYMGLYLTFPHIPLKMRLKQKNIFMVMLVNRKDMRENGYQLADIFRPVITDLKSAMTEGILIDNKNFIISISAICGDNKGTYELLGYNTAFQTRSFICLVCGAKGAKMSLELASKE</sequence>
<dbReference type="EMBL" id="SDOV01000003">
    <property type="protein sequence ID" value="KAH7642866.1"/>
    <property type="molecule type" value="Genomic_DNA"/>
</dbReference>
<evidence type="ECO:0000313" key="1">
    <source>
        <dbReference type="EMBL" id="KAH7642866.1"/>
    </source>
</evidence>
<dbReference type="AlphaFoldDB" id="A0A9D4P174"/>